<name>A0A0K8T3W2_LYGHE</name>
<dbReference type="SMART" id="SM00198">
    <property type="entry name" value="SCP"/>
    <property type="match status" value="1"/>
</dbReference>
<dbReference type="Pfam" id="PF00188">
    <property type="entry name" value="CAP"/>
    <property type="match status" value="2"/>
</dbReference>
<feature type="region of interest" description="Disordered" evidence="1">
    <location>
        <begin position="135"/>
        <end position="177"/>
    </location>
</feature>
<dbReference type="EMBL" id="GBRD01005602">
    <property type="protein sequence ID" value="JAG60219.1"/>
    <property type="molecule type" value="Transcribed_RNA"/>
</dbReference>
<feature type="compositionally biased region" description="Polar residues" evidence="1">
    <location>
        <begin position="693"/>
        <end position="708"/>
    </location>
</feature>
<dbReference type="AlphaFoldDB" id="A0A0K8T3W2"/>
<dbReference type="InterPro" id="IPR035940">
    <property type="entry name" value="CAP_sf"/>
</dbReference>
<feature type="compositionally biased region" description="Basic residues" evidence="1">
    <location>
        <begin position="138"/>
        <end position="147"/>
    </location>
</feature>
<organism evidence="3">
    <name type="scientific">Lygus hesperus</name>
    <name type="common">Western plant bug</name>
    <dbReference type="NCBI Taxonomy" id="30085"/>
    <lineage>
        <taxon>Eukaryota</taxon>
        <taxon>Metazoa</taxon>
        <taxon>Ecdysozoa</taxon>
        <taxon>Arthropoda</taxon>
        <taxon>Hexapoda</taxon>
        <taxon>Insecta</taxon>
        <taxon>Pterygota</taxon>
        <taxon>Neoptera</taxon>
        <taxon>Paraneoptera</taxon>
        <taxon>Hemiptera</taxon>
        <taxon>Heteroptera</taxon>
        <taxon>Panheteroptera</taxon>
        <taxon>Cimicomorpha</taxon>
        <taxon>Miridae</taxon>
        <taxon>Mirini</taxon>
        <taxon>Lygus</taxon>
    </lineage>
</organism>
<dbReference type="PRINTS" id="PR00838">
    <property type="entry name" value="V5ALLERGEN"/>
</dbReference>
<dbReference type="PANTHER" id="PTHR10334">
    <property type="entry name" value="CYSTEINE-RICH SECRETORY PROTEIN-RELATED"/>
    <property type="match status" value="1"/>
</dbReference>
<dbReference type="InterPro" id="IPR002413">
    <property type="entry name" value="V5_allergen-like"/>
</dbReference>
<evidence type="ECO:0000313" key="3">
    <source>
        <dbReference type="EMBL" id="JAG60219.1"/>
    </source>
</evidence>
<feature type="domain" description="SCP" evidence="2">
    <location>
        <begin position="245"/>
        <end position="407"/>
    </location>
</feature>
<evidence type="ECO:0000256" key="1">
    <source>
        <dbReference type="SAM" id="MobiDB-lite"/>
    </source>
</evidence>
<protein>
    <recommendedName>
        <fullName evidence="2">SCP domain-containing protein</fullName>
    </recommendedName>
</protein>
<dbReference type="PRINTS" id="PR00837">
    <property type="entry name" value="V5TPXLIKE"/>
</dbReference>
<sequence>MVRRRSKRRSQLSKTRHFSADPESDVEQWWSGMRTMVPGKIDSFFAFQPSQHHFSQMIWANTERIGCATVAYRLTTGIPCPFLRFTVCNYGPGGNQNERPIYEEGPPCSNCPNGDCVCGDSPLILRSPSGHFTSAVRKLSKKNKRKKEKELQNQSYRAMKKKKKKKKLNKNHGNSGFKPKPIIYSPVFRNSSITGPARRSYTREFWCSEEMKCQNEFPPEHTMCRFFDVDGTPRCSRIVNRITDCDREKILRRHNVYRRQIAMGEVPGWPAAANMKLLTYDQTLEDIAHRWAIQCLEGHDKCRKTEKWWSVGQNIAKEYGHQPMLKTNPEYDVDAWFNELGDSNPNIVDEFYVQVSKRPTGHFLQLVWADSEKVGCAMVSYKMNSSSQYPYVRATVCNYGPTGNVISYPVYQRGDPCSKCPIGAKCVCDFQPATIKACNETGLRNFDSSINQHFDFKYPVSRDNRAWSESMVAEEPYSTQEEVSSMLRYPSVPQNRPRNIVVPDQTLFIYPPLHRKYSSAWQNQVTPLRTADDGHSYCSNHHEDLKPPFVVGYDQPSAVFVSDLPLVRPDWIIHTQAGEEYFGSEDEFQGSGQVVEQEFLSDDMLKVRTNAMNESSEIDENFKAPADVGSEDRFELEREITGIHHHLAATTRSDATEEQYKDLLVVTDDGQHTAEFSTPLNETPRMRDDEGNTKNNNGKPSQVSPYTY</sequence>
<accession>A0A0K8T3W2</accession>
<dbReference type="SUPFAM" id="SSF55797">
    <property type="entry name" value="PR-1-like"/>
    <property type="match status" value="2"/>
</dbReference>
<proteinExistence type="predicted"/>
<feature type="compositionally biased region" description="Basic residues" evidence="1">
    <location>
        <begin position="158"/>
        <end position="170"/>
    </location>
</feature>
<dbReference type="CDD" id="cd05380">
    <property type="entry name" value="CAP_euk"/>
    <property type="match status" value="1"/>
</dbReference>
<dbReference type="InterPro" id="IPR014044">
    <property type="entry name" value="CAP_dom"/>
</dbReference>
<dbReference type="GO" id="GO:0005576">
    <property type="term" value="C:extracellular region"/>
    <property type="evidence" value="ECO:0007669"/>
    <property type="project" value="UniProtKB-SubCell"/>
</dbReference>
<dbReference type="Gene3D" id="3.40.33.10">
    <property type="entry name" value="CAP"/>
    <property type="match status" value="2"/>
</dbReference>
<feature type="region of interest" description="Disordered" evidence="1">
    <location>
        <begin position="671"/>
        <end position="708"/>
    </location>
</feature>
<dbReference type="InterPro" id="IPR001283">
    <property type="entry name" value="CRISP-related"/>
</dbReference>
<reference evidence="3" key="1">
    <citation type="submission" date="2014-09" db="EMBL/GenBank/DDBJ databases">
        <authorList>
            <person name="Magalhaes I.L.F."/>
            <person name="Oliveira U."/>
            <person name="Santos F.R."/>
            <person name="Vidigal T.H.D.A."/>
            <person name="Brescovit A.D."/>
            <person name="Santos A.J."/>
        </authorList>
    </citation>
    <scope>NUCLEOTIDE SEQUENCE</scope>
</reference>
<evidence type="ECO:0000259" key="2">
    <source>
        <dbReference type="SMART" id="SM00198"/>
    </source>
</evidence>